<dbReference type="InterPro" id="IPR052155">
    <property type="entry name" value="Biofilm_reg_signaling"/>
</dbReference>
<feature type="domain" description="GGDEF" evidence="5">
    <location>
        <begin position="170"/>
        <end position="303"/>
    </location>
</feature>
<evidence type="ECO:0000259" key="5">
    <source>
        <dbReference type="PROSITE" id="PS50887"/>
    </source>
</evidence>
<dbReference type="FunFam" id="3.30.70.270:FF:000001">
    <property type="entry name" value="Diguanylate cyclase domain protein"/>
    <property type="match status" value="1"/>
</dbReference>
<dbReference type="Gene3D" id="3.30.70.270">
    <property type="match status" value="1"/>
</dbReference>
<dbReference type="PANTHER" id="PTHR44757:SF2">
    <property type="entry name" value="BIOFILM ARCHITECTURE MAINTENANCE PROTEIN MBAA"/>
    <property type="match status" value="1"/>
</dbReference>
<evidence type="ECO:0000259" key="3">
    <source>
        <dbReference type="PROSITE" id="PS50110"/>
    </source>
</evidence>
<dbReference type="InterPro" id="IPR000160">
    <property type="entry name" value="GGDEF_dom"/>
</dbReference>
<keyword evidence="2" id="KW-0597">Phosphoprotein</keyword>
<proteinExistence type="predicted"/>
<keyword evidence="7" id="KW-1185">Reference proteome</keyword>
<dbReference type="EMBL" id="ANIE01000009">
    <property type="protein sequence ID" value="KEF30189.1"/>
    <property type="molecule type" value="Genomic_DNA"/>
</dbReference>
<evidence type="ECO:0000313" key="6">
    <source>
        <dbReference type="EMBL" id="KEF30189.1"/>
    </source>
</evidence>
<dbReference type="CDD" id="cd00156">
    <property type="entry name" value="REC"/>
    <property type="match status" value="1"/>
</dbReference>
<dbReference type="GO" id="GO:0000160">
    <property type="term" value="P:phosphorelay signal transduction system"/>
    <property type="evidence" value="ECO:0007669"/>
    <property type="project" value="InterPro"/>
</dbReference>
<dbReference type="InterPro" id="IPR011006">
    <property type="entry name" value="CheY-like_superfamily"/>
</dbReference>
<dbReference type="Gene3D" id="3.40.50.2300">
    <property type="match status" value="1"/>
</dbReference>
<dbReference type="Pfam" id="PF00563">
    <property type="entry name" value="EAL"/>
    <property type="match status" value="1"/>
</dbReference>
<dbReference type="PATRIC" id="fig|1137280.3.peg.3183"/>
<dbReference type="CDD" id="cd01948">
    <property type="entry name" value="EAL"/>
    <property type="match status" value="1"/>
</dbReference>
<dbReference type="STRING" id="1137280.D777_03365"/>
<organism evidence="6 7">
    <name type="scientific">Marinobacter nitratireducens</name>
    <dbReference type="NCBI Taxonomy" id="1137280"/>
    <lineage>
        <taxon>Bacteria</taxon>
        <taxon>Pseudomonadati</taxon>
        <taxon>Pseudomonadota</taxon>
        <taxon>Gammaproteobacteria</taxon>
        <taxon>Pseudomonadales</taxon>
        <taxon>Marinobacteraceae</taxon>
        <taxon>Marinobacter</taxon>
    </lineage>
</organism>
<dbReference type="InterPro" id="IPR029787">
    <property type="entry name" value="Nucleotide_cyclase"/>
</dbReference>
<accession>A0A072MXQ3</accession>
<dbReference type="PROSITE" id="PS50887">
    <property type="entry name" value="GGDEF"/>
    <property type="match status" value="1"/>
</dbReference>
<dbReference type="Gene3D" id="3.20.20.450">
    <property type="entry name" value="EAL domain"/>
    <property type="match status" value="1"/>
</dbReference>
<name>A0A072MXQ3_9GAMM</name>
<gene>
    <name evidence="6" type="ORF">D777_03365</name>
</gene>
<dbReference type="RefSeq" id="WP_036134121.1">
    <property type="nucleotide sequence ID" value="NZ_ANIE01000009.1"/>
</dbReference>
<dbReference type="SUPFAM" id="SSF52172">
    <property type="entry name" value="CheY-like"/>
    <property type="match status" value="1"/>
</dbReference>
<comment type="cofactor">
    <cofactor evidence="1">
        <name>Mg(2+)</name>
        <dbReference type="ChEBI" id="CHEBI:18420"/>
    </cofactor>
</comment>
<dbReference type="CDD" id="cd01949">
    <property type="entry name" value="GGDEF"/>
    <property type="match status" value="1"/>
</dbReference>
<feature type="domain" description="EAL" evidence="4">
    <location>
        <begin position="312"/>
        <end position="569"/>
    </location>
</feature>
<dbReference type="InterPro" id="IPR043128">
    <property type="entry name" value="Rev_trsase/Diguanyl_cyclase"/>
</dbReference>
<dbReference type="SMART" id="SM00267">
    <property type="entry name" value="GGDEF"/>
    <property type="match status" value="1"/>
</dbReference>
<dbReference type="SUPFAM" id="SSF141868">
    <property type="entry name" value="EAL domain-like"/>
    <property type="match status" value="1"/>
</dbReference>
<dbReference type="InterPro" id="IPR035919">
    <property type="entry name" value="EAL_sf"/>
</dbReference>
<dbReference type="InterPro" id="IPR001789">
    <property type="entry name" value="Sig_transdc_resp-reg_receiver"/>
</dbReference>
<dbReference type="Proteomes" id="UP000035057">
    <property type="component" value="Unassembled WGS sequence"/>
</dbReference>
<feature type="domain" description="Response regulatory" evidence="3">
    <location>
        <begin position="9"/>
        <end position="126"/>
    </location>
</feature>
<dbReference type="Pfam" id="PF00072">
    <property type="entry name" value="Response_reg"/>
    <property type="match status" value="1"/>
</dbReference>
<protein>
    <submittedName>
        <fullName evidence="6">Diguanylate cyclase</fullName>
    </submittedName>
</protein>
<evidence type="ECO:0000313" key="7">
    <source>
        <dbReference type="Proteomes" id="UP000035057"/>
    </source>
</evidence>
<dbReference type="SUPFAM" id="SSF55073">
    <property type="entry name" value="Nucleotide cyclase"/>
    <property type="match status" value="1"/>
</dbReference>
<dbReference type="SMART" id="SM00052">
    <property type="entry name" value="EAL"/>
    <property type="match status" value="1"/>
</dbReference>
<dbReference type="AlphaFoldDB" id="A0A072MXQ3"/>
<dbReference type="PANTHER" id="PTHR44757">
    <property type="entry name" value="DIGUANYLATE CYCLASE DGCP"/>
    <property type="match status" value="1"/>
</dbReference>
<evidence type="ECO:0000256" key="2">
    <source>
        <dbReference type="PROSITE-ProRule" id="PRU00169"/>
    </source>
</evidence>
<evidence type="ECO:0000259" key="4">
    <source>
        <dbReference type="PROSITE" id="PS50883"/>
    </source>
</evidence>
<dbReference type="OrthoDB" id="9812358at2"/>
<feature type="modified residue" description="4-aspartylphosphate" evidence="2">
    <location>
        <position position="61"/>
    </location>
</feature>
<reference evidence="6 7" key="1">
    <citation type="submission" date="2012-12" db="EMBL/GenBank/DDBJ databases">
        <title>Genome assembly of Marinobacter sp. AK21.</title>
        <authorList>
            <person name="Khatri I."/>
            <person name="Kumar R."/>
            <person name="Vaidya B."/>
            <person name="Subramanian S."/>
            <person name="Pinnaka A."/>
        </authorList>
    </citation>
    <scope>NUCLEOTIDE SEQUENCE [LARGE SCALE GENOMIC DNA]</scope>
    <source>
        <strain evidence="6 7">AK21</strain>
    </source>
</reference>
<dbReference type="PROSITE" id="PS50883">
    <property type="entry name" value="EAL"/>
    <property type="match status" value="1"/>
</dbReference>
<dbReference type="SMART" id="SM00448">
    <property type="entry name" value="REC"/>
    <property type="match status" value="1"/>
</dbReference>
<dbReference type="InterPro" id="IPR001633">
    <property type="entry name" value="EAL_dom"/>
</dbReference>
<dbReference type="GO" id="GO:0003824">
    <property type="term" value="F:catalytic activity"/>
    <property type="evidence" value="ECO:0007669"/>
    <property type="project" value="UniProtKB-ARBA"/>
</dbReference>
<evidence type="ECO:0000256" key="1">
    <source>
        <dbReference type="ARBA" id="ARBA00001946"/>
    </source>
</evidence>
<dbReference type="Pfam" id="PF00990">
    <property type="entry name" value="GGDEF"/>
    <property type="match status" value="1"/>
</dbReference>
<sequence>MSERREVIKVIVVDDDPADFLIIDELLQESDRFRFEISHVPSIEQAREALLDSHCDVMLLDYFLGKDTARDLLIEARRIHCPTPIVVLTGVESVTLDDEAIEMGAADFLPKEGITTPLLERTIRHAIQHKRTELELERMVKKDPLTGLGNRLLFEEILESSLARCKRSGAKLAVLFMDLDRFKEINDSLGHPTGDLLLLLVADRLRTVMRESDFIARIGGDEFTILIDELNDDQDALAVAHKIISAISVPSPVGRHELNVSASIGVAIYPENGDSPIKLMQKADLALYEAKRNGANRVQCFTSRLQVDLEKHLNIEKGLRHALQNDQFELYLQPKWWLSTRQIYGFEALIRWRLDADHLVSPADFIPVAEKTGLIVPMGEWVLRTAIEYLQTWRRLGLDKQFIALNVSPLQLRAGCFVEYLADLLNKTGISPDLLEVEITEETLLDPYSDDYKAQKDLGRIRELGVGVAIDDFGTGYSSLKYLRQFPVDVVKIDKSFVSAEAEGLAEPEICRAVVTMADSLGMSVVAEGIETDKQLEELIAIGCSKGQGYLVSRPVSFKDATEILRAAADSDSAPTL</sequence>
<dbReference type="PROSITE" id="PS50110">
    <property type="entry name" value="RESPONSE_REGULATORY"/>
    <property type="match status" value="1"/>
</dbReference>
<comment type="caution">
    <text evidence="6">The sequence shown here is derived from an EMBL/GenBank/DDBJ whole genome shotgun (WGS) entry which is preliminary data.</text>
</comment>
<dbReference type="NCBIfam" id="TIGR00254">
    <property type="entry name" value="GGDEF"/>
    <property type="match status" value="1"/>
</dbReference>